<dbReference type="InterPro" id="IPR036388">
    <property type="entry name" value="WH-like_DNA-bd_sf"/>
</dbReference>
<gene>
    <name evidence="1" type="ORF">SAMN05216439_0990</name>
</gene>
<accession>A0A1H7H7V3</accession>
<dbReference type="EMBL" id="FOAK01000002">
    <property type="protein sequence ID" value="SEK46374.1"/>
    <property type="molecule type" value="Genomic_DNA"/>
</dbReference>
<dbReference type="RefSeq" id="WP_069573094.1">
    <property type="nucleotide sequence ID" value="NZ_FOAK01000002.1"/>
</dbReference>
<evidence type="ECO:0000313" key="1">
    <source>
        <dbReference type="EMBL" id="SEK46374.1"/>
    </source>
</evidence>
<protein>
    <submittedName>
        <fullName evidence="1">Winged helix-turn-helix</fullName>
    </submittedName>
</protein>
<dbReference type="Gene3D" id="1.10.10.10">
    <property type="entry name" value="Winged helix-like DNA-binding domain superfamily/Winged helix DNA-binding domain"/>
    <property type="match status" value="1"/>
</dbReference>
<sequence>MGNEKDELLKLTSYVQISKYREKTLKSIGDDVKIPTNIAKDSGIRTNHISKVLSELKSKEIVECINEEARKGRLYRLTDTGKDVLETIKVKEEKENKD</sequence>
<evidence type="ECO:0000313" key="2">
    <source>
        <dbReference type="Proteomes" id="UP000199506"/>
    </source>
</evidence>
<reference evidence="1 2" key="1">
    <citation type="submission" date="2016-10" db="EMBL/GenBank/DDBJ databases">
        <authorList>
            <person name="de Groot N.N."/>
        </authorList>
    </citation>
    <scope>NUCLEOTIDE SEQUENCE [LARGE SCALE GENOMIC DNA]</scope>
    <source>
        <strain evidence="1 2">DSM 11978</strain>
    </source>
</reference>
<dbReference type="InterPro" id="IPR036390">
    <property type="entry name" value="WH_DNA-bd_sf"/>
</dbReference>
<name>A0A1H7H7V3_9EURY</name>
<organism evidence="1 2">
    <name type="scientific">Methanobrevibacter gottschalkii</name>
    <dbReference type="NCBI Taxonomy" id="190974"/>
    <lineage>
        <taxon>Archaea</taxon>
        <taxon>Methanobacteriati</taxon>
        <taxon>Methanobacteriota</taxon>
        <taxon>Methanomada group</taxon>
        <taxon>Methanobacteria</taxon>
        <taxon>Methanobacteriales</taxon>
        <taxon>Methanobacteriaceae</taxon>
        <taxon>Methanobrevibacter</taxon>
    </lineage>
</organism>
<dbReference type="OrthoDB" id="74749at2157"/>
<dbReference type="Proteomes" id="UP000199506">
    <property type="component" value="Unassembled WGS sequence"/>
</dbReference>
<dbReference type="SUPFAM" id="SSF46785">
    <property type="entry name" value="Winged helix' DNA-binding domain"/>
    <property type="match status" value="1"/>
</dbReference>
<proteinExistence type="predicted"/>
<dbReference type="AlphaFoldDB" id="A0A1H7H7V3"/>